<evidence type="ECO:0000256" key="1">
    <source>
        <dbReference type="ARBA" id="ARBA00022737"/>
    </source>
</evidence>
<sequence>MPTPENELLRLISAATVESFWTAFDRVNEQYGLICDERTGNTPLHFLVLSLPKLVRRSTVDLKQSTSQPDVITDETSCAPWISPAVALLYRLAVLGNVPVNAQNSQGNTAMHLSCIQPHAEVLQVHLIRLGADPLLENRYGARVYYNPQTKRGHLVKGLPSLQCGIWDAIRREDTDCVQKYLRAWSRTVVINSEGQSLLDFAAATGSDEIHRRITEAQATSELVAHSMALDTEKMLRFLTSRREKEKCDLFTCDQSFDPPRPLIAELRLTYGQRAEEVIQLLASYGMPDEHSYLDQIQLEHDAFDVCPFVLAVTNAKSLEDLDKAWLLLGDNEFNVRNRRSKDGASYLHFLVERYFASSGKPLFQRKLVRLMFRLALVGLDVQARDHHGRTALVLAAERYGNPCNEKHDANQGGDCSKCSTKTSHRGSLVKHEGGVSPLQNVPVQKNQDEVPYSNGSTASTEMTTQLEWSTKSLLGSSVEKCSAKPADVHSTIPDQHLLEMLLQLGIDSSIGNLKHQCLQKECFVPRDALTIRARNSSEAQQNTKCLPGAWPLIDMLIRAVSQNKPKEQVSYLLEELESSIRDHLVRVQVRRNGLTLLELARAMLPKGVQKQRRKQSKGITTQASNAQISAAQHLVDLLQRYTGTTEFAMAAMAGDTKRMRHCLAMGNGTQKLNASLENYFESVSNNLRASFVKRPLILNVMEYSSPEAAGLMLKAGANVREFYPAPNSHGPLVFWAFNEFINLETTMEVAKHGPIDLRDINGSTMLHHAVNIFHQLHKGDRNGRMWVSLIVLTLLNRGIKLGLRDSWGRTARDLATGASDQIGDESRGCQVKVTYREPAEEPPNMDALHEIIDRDTQEPLSLVEIIDRHVVRLCRFNQLHLIEELIIQGYEPIQNALLRFPHPRTSLQLAELHQHVELAKLLSRAPKYQEAMKALQEAVVSGDELRFASLVNEWCLLWCVDWRGRSLLHLAVIHRQNKLALQLIDMCPSLANNQDSLGRTPMHYAICLGDGRELFLKLVARMGGVDKTIKDFQNVSIGSYGYQFEKGVEKYRNLVRQECELRPPAPPLQTTANSPKPPEREGISGNFITRVCEFPSAEVHLGHWYSRCPQYVSQSMESRIRAEITCVEVVQWAS</sequence>
<dbReference type="EMBL" id="DF144259">
    <property type="protein sequence ID" value="GAA35745.2"/>
    <property type="molecule type" value="Genomic_DNA"/>
</dbReference>
<dbReference type="PANTHER" id="PTHR24180">
    <property type="entry name" value="CYCLIN-DEPENDENT KINASE INHIBITOR 2C-RELATED"/>
    <property type="match status" value="1"/>
</dbReference>
<keyword evidence="5" id="KW-1185">Reference proteome</keyword>
<dbReference type="Proteomes" id="UP000008909">
    <property type="component" value="Unassembled WGS sequence"/>
</dbReference>
<dbReference type="SUPFAM" id="SSF48403">
    <property type="entry name" value="Ankyrin repeat"/>
    <property type="match status" value="3"/>
</dbReference>
<dbReference type="PROSITE" id="PS50088">
    <property type="entry name" value="ANK_REPEAT"/>
    <property type="match status" value="1"/>
</dbReference>
<evidence type="ECO:0000313" key="5">
    <source>
        <dbReference type="Proteomes" id="UP000008909"/>
    </source>
</evidence>
<reference evidence="4" key="1">
    <citation type="journal article" date="2011" name="Genome Biol.">
        <title>The draft genome of the carcinogenic human liver fluke Clonorchis sinensis.</title>
        <authorList>
            <person name="Wang X."/>
            <person name="Chen W."/>
            <person name="Huang Y."/>
            <person name="Sun J."/>
            <person name="Men J."/>
            <person name="Liu H."/>
            <person name="Luo F."/>
            <person name="Guo L."/>
            <person name="Lv X."/>
            <person name="Deng C."/>
            <person name="Zhou C."/>
            <person name="Fan Y."/>
            <person name="Li X."/>
            <person name="Huang L."/>
            <person name="Hu Y."/>
            <person name="Liang C."/>
            <person name="Hu X."/>
            <person name="Xu J."/>
            <person name="Yu X."/>
        </authorList>
    </citation>
    <scope>NUCLEOTIDE SEQUENCE [LARGE SCALE GENOMIC DNA]</scope>
    <source>
        <strain evidence="4">Henan</strain>
    </source>
</reference>
<dbReference type="SMART" id="SM00248">
    <property type="entry name" value="ANK"/>
    <property type="match status" value="5"/>
</dbReference>
<organism evidence="4 5">
    <name type="scientific">Clonorchis sinensis</name>
    <name type="common">Chinese liver fluke</name>
    <dbReference type="NCBI Taxonomy" id="79923"/>
    <lineage>
        <taxon>Eukaryota</taxon>
        <taxon>Metazoa</taxon>
        <taxon>Spiralia</taxon>
        <taxon>Lophotrochozoa</taxon>
        <taxon>Platyhelminthes</taxon>
        <taxon>Trematoda</taxon>
        <taxon>Digenea</taxon>
        <taxon>Opisthorchiida</taxon>
        <taxon>Opisthorchiata</taxon>
        <taxon>Opisthorchiidae</taxon>
        <taxon>Clonorchis</taxon>
    </lineage>
</organism>
<evidence type="ECO:0000313" key="4">
    <source>
        <dbReference type="EMBL" id="GAA35745.2"/>
    </source>
</evidence>
<keyword evidence="2 3" id="KW-0040">ANK repeat</keyword>
<dbReference type="InterPro" id="IPR002110">
    <property type="entry name" value="Ankyrin_rpt"/>
</dbReference>
<dbReference type="AlphaFoldDB" id="H2KV05"/>
<dbReference type="InterPro" id="IPR036770">
    <property type="entry name" value="Ankyrin_rpt-contain_sf"/>
</dbReference>
<feature type="repeat" description="ANK" evidence="3">
    <location>
        <begin position="106"/>
        <end position="139"/>
    </location>
</feature>
<evidence type="ECO:0000256" key="2">
    <source>
        <dbReference type="ARBA" id="ARBA00023043"/>
    </source>
</evidence>
<gene>
    <name evidence="4" type="ORF">CLF_110898</name>
</gene>
<proteinExistence type="predicted"/>
<dbReference type="Gene3D" id="1.25.40.20">
    <property type="entry name" value="Ankyrin repeat-containing domain"/>
    <property type="match status" value="4"/>
</dbReference>
<dbReference type="InterPro" id="IPR051637">
    <property type="entry name" value="Ank_repeat_dom-contain_49"/>
</dbReference>
<protein>
    <submittedName>
        <fullName evidence="4">Uncharacterized protein</fullName>
    </submittedName>
</protein>
<keyword evidence="1" id="KW-0677">Repeat</keyword>
<accession>H2KV05</accession>
<name>H2KV05_CLOSI</name>
<evidence type="ECO:0000256" key="3">
    <source>
        <dbReference type="PROSITE-ProRule" id="PRU00023"/>
    </source>
</evidence>
<dbReference type="PANTHER" id="PTHR24180:SF45">
    <property type="entry name" value="POLY [ADP-RIBOSE] POLYMERASE TANKYRASE"/>
    <property type="match status" value="1"/>
</dbReference>